<dbReference type="InterPro" id="IPR003439">
    <property type="entry name" value="ABC_transporter-like_ATP-bd"/>
</dbReference>
<evidence type="ECO:0000259" key="9">
    <source>
        <dbReference type="PROSITE" id="PS50893"/>
    </source>
</evidence>
<feature type="transmembrane region" description="Helical" evidence="8">
    <location>
        <begin position="630"/>
        <end position="650"/>
    </location>
</feature>
<keyword evidence="4" id="KW-0547">Nucleotide-binding</keyword>
<keyword evidence="6 8" id="KW-1133">Transmembrane helix</keyword>
<accession>A0ABP1G5I6</accession>
<gene>
    <name evidence="10" type="primary">g10431</name>
    <name evidence="10" type="ORF">VP750_LOCUS9367</name>
</gene>
<evidence type="ECO:0000313" key="10">
    <source>
        <dbReference type="EMBL" id="CAL5227461.1"/>
    </source>
</evidence>
<evidence type="ECO:0000256" key="2">
    <source>
        <dbReference type="ARBA" id="ARBA00022448"/>
    </source>
</evidence>
<dbReference type="Pfam" id="PF01061">
    <property type="entry name" value="ABC2_membrane"/>
    <property type="match status" value="1"/>
</dbReference>
<evidence type="ECO:0000313" key="11">
    <source>
        <dbReference type="Proteomes" id="UP001497392"/>
    </source>
</evidence>
<dbReference type="PANTHER" id="PTHR48041:SF91">
    <property type="entry name" value="ABC TRANSPORTER G FAMILY MEMBER 28"/>
    <property type="match status" value="1"/>
</dbReference>
<evidence type="ECO:0000256" key="7">
    <source>
        <dbReference type="ARBA" id="ARBA00023136"/>
    </source>
</evidence>
<dbReference type="Gene3D" id="3.40.50.300">
    <property type="entry name" value="P-loop containing nucleotide triphosphate hydrolases"/>
    <property type="match status" value="1"/>
</dbReference>
<feature type="transmembrane region" description="Helical" evidence="8">
    <location>
        <begin position="417"/>
        <end position="434"/>
    </location>
</feature>
<keyword evidence="5" id="KW-0067">ATP-binding</keyword>
<keyword evidence="2" id="KW-0813">Transport</keyword>
<evidence type="ECO:0000256" key="3">
    <source>
        <dbReference type="ARBA" id="ARBA00022692"/>
    </source>
</evidence>
<keyword evidence="11" id="KW-1185">Reference proteome</keyword>
<evidence type="ECO:0000256" key="8">
    <source>
        <dbReference type="SAM" id="Phobius"/>
    </source>
</evidence>
<dbReference type="PANTHER" id="PTHR48041">
    <property type="entry name" value="ABC TRANSPORTER G FAMILY MEMBER 28"/>
    <property type="match status" value="1"/>
</dbReference>
<evidence type="ECO:0000256" key="4">
    <source>
        <dbReference type="ARBA" id="ARBA00022741"/>
    </source>
</evidence>
<feature type="transmembrane region" description="Helical" evidence="8">
    <location>
        <begin position="520"/>
        <end position="543"/>
    </location>
</feature>
<dbReference type="PROSITE" id="PS50893">
    <property type="entry name" value="ABC_TRANSPORTER_2"/>
    <property type="match status" value="1"/>
</dbReference>
<name>A0ABP1G5I6_9CHLO</name>
<protein>
    <submittedName>
        <fullName evidence="10">G10431 protein</fullName>
    </submittedName>
</protein>
<feature type="transmembrane region" description="Helical" evidence="8">
    <location>
        <begin position="490"/>
        <end position="514"/>
    </location>
</feature>
<comment type="subcellular location">
    <subcellularLocation>
        <location evidence="1">Membrane</location>
        <topology evidence="1">Multi-pass membrane protein</topology>
    </subcellularLocation>
</comment>
<dbReference type="Proteomes" id="UP001497392">
    <property type="component" value="Unassembled WGS sequence"/>
</dbReference>
<dbReference type="SUPFAM" id="SSF52540">
    <property type="entry name" value="P-loop containing nucleoside triphosphate hydrolases"/>
    <property type="match status" value="1"/>
</dbReference>
<dbReference type="EMBL" id="CAXHTA020000017">
    <property type="protein sequence ID" value="CAL5227461.1"/>
    <property type="molecule type" value="Genomic_DNA"/>
</dbReference>
<reference evidence="10 11" key="1">
    <citation type="submission" date="2024-06" db="EMBL/GenBank/DDBJ databases">
        <authorList>
            <person name="Kraege A."/>
            <person name="Thomma B."/>
        </authorList>
    </citation>
    <scope>NUCLEOTIDE SEQUENCE [LARGE SCALE GENOMIC DNA]</scope>
</reference>
<evidence type="ECO:0000256" key="1">
    <source>
        <dbReference type="ARBA" id="ARBA00004141"/>
    </source>
</evidence>
<feature type="transmembrane region" description="Helical" evidence="8">
    <location>
        <begin position="446"/>
        <end position="470"/>
    </location>
</feature>
<keyword evidence="3 8" id="KW-0812">Transmembrane</keyword>
<proteinExistence type="predicted"/>
<dbReference type="InterPro" id="IPR027417">
    <property type="entry name" value="P-loop_NTPase"/>
</dbReference>
<feature type="domain" description="ABC transporter" evidence="9">
    <location>
        <begin position="68"/>
        <end position="314"/>
    </location>
</feature>
<dbReference type="InterPro" id="IPR003593">
    <property type="entry name" value="AAA+_ATPase"/>
</dbReference>
<dbReference type="InterPro" id="IPR013525">
    <property type="entry name" value="ABC2_TM"/>
</dbReference>
<comment type="caution">
    <text evidence="10">The sequence shown here is derived from an EMBL/GenBank/DDBJ whole genome shotgun (WGS) entry which is preliminary data.</text>
</comment>
<evidence type="ECO:0000256" key="5">
    <source>
        <dbReference type="ARBA" id="ARBA00022840"/>
    </source>
</evidence>
<feature type="transmembrane region" description="Helical" evidence="8">
    <location>
        <begin position="555"/>
        <end position="572"/>
    </location>
</feature>
<dbReference type="InterPro" id="IPR050352">
    <property type="entry name" value="ABCG_transporters"/>
</dbReference>
<dbReference type="CDD" id="cd03213">
    <property type="entry name" value="ABCG_EPDR"/>
    <property type="match status" value="1"/>
</dbReference>
<dbReference type="SMART" id="SM00382">
    <property type="entry name" value="AAA"/>
    <property type="match status" value="1"/>
</dbReference>
<evidence type="ECO:0000256" key="6">
    <source>
        <dbReference type="ARBA" id="ARBA00022989"/>
    </source>
</evidence>
<keyword evidence="7 8" id="KW-0472">Membrane</keyword>
<sequence length="656" mass="74271">MMASPSRSPGKRTPEGTKQCIDIEAQAAIPSTSGRHVSKLTYDGYYDHHKPQQPPNSEVGMIKGCMPVAFKDLTYRVRNNNNRKENLALLLKVSGYFRPGELAALMGPSGSGKTTMLDVIAGRKTVGTICGRISYGGQSPSRAFLRRYTGYVEQTDTLIGNLTVFEMLLYTADLKLPRRMPYKDKVRKVSYIITQLALTTCQHVRIGSTVQRGISGGQCKRTNIGIALVSDPKVLFMDEPTSGLDSFTANEVMTVVKKLTQMNLTVCATIHSPTPYCFNQFDRLHLLLRGQTVYFGPNGPEPINYLEALFPEAPKFSAHKSDLHNRAEWIVDITTRADRMDKHTLLAEKYASSELKRGNMRELEKFMTTRVELSPEVQKEFESNSETSNSWWWITWVLLQYRMGRDIMDTQFLGPRIADKLVLSLIIMSLYFAVGANQAPSNVNNLTAVLFLWTILPGYAAASYMPTIVLERPLFVRERNDGLYRPSTYLLFKMVEEMTIFFFLSLVTTSIVFAPCRLGGSFLLFWLVNFITTATGIAIGYFIAAISPNMDMANAALPAYVTVLLFFVGLLLRNQDQPVYWRWFSNLDFLRFAWSAQMINQFEGSKAMALDFQSVLKFYNLEGQSKWMNLLYESCFLVLFLILAWAALAFKRHISR</sequence>
<dbReference type="Pfam" id="PF00005">
    <property type="entry name" value="ABC_tran"/>
    <property type="match status" value="1"/>
</dbReference>
<organism evidence="10 11">
    <name type="scientific">Coccomyxa viridis</name>
    <dbReference type="NCBI Taxonomy" id="1274662"/>
    <lineage>
        <taxon>Eukaryota</taxon>
        <taxon>Viridiplantae</taxon>
        <taxon>Chlorophyta</taxon>
        <taxon>core chlorophytes</taxon>
        <taxon>Trebouxiophyceae</taxon>
        <taxon>Trebouxiophyceae incertae sedis</taxon>
        <taxon>Coccomyxaceae</taxon>
        <taxon>Coccomyxa</taxon>
    </lineage>
</organism>